<dbReference type="Proteomes" id="UP000447355">
    <property type="component" value="Unassembled WGS sequence"/>
</dbReference>
<organism evidence="2 3">
    <name type="scientific">Duganella vulcania</name>
    <dbReference type="NCBI Taxonomy" id="2692166"/>
    <lineage>
        <taxon>Bacteria</taxon>
        <taxon>Pseudomonadati</taxon>
        <taxon>Pseudomonadota</taxon>
        <taxon>Betaproteobacteria</taxon>
        <taxon>Burkholderiales</taxon>
        <taxon>Oxalobacteraceae</taxon>
        <taxon>Telluria group</taxon>
        <taxon>Duganella</taxon>
    </lineage>
</organism>
<name>A0A845GUG8_9BURK</name>
<protein>
    <recommendedName>
        <fullName evidence="1">Immunity protein 52 domain-containing protein</fullName>
    </recommendedName>
</protein>
<evidence type="ECO:0000313" key="3">
    <source>
        <dbReference type="Proteomes" id="UP000447355"/>
    </source>
</evidence>
<dbReference type="Pfam" id="PF15579">
    <property type="entry name" value="Imm52"/>
    <property type="match status" value="1"/>
</dbReference>
<dbReference type="RefSeq" id="WP_161085862.1">
    <property type="nucleotide sequence ID" value="NZ_WWCX01000056.1"/>
</dbReference>
<feature type="domain" description="Immunity protein 52" evidence="1">
    <location>
        <begin position="34"/>
        <end position="246"/>
    </location>
</feature>
<evidence type="ECO:0000313" key="2">
    <source>
        <dbReference type="EMBL" id="MYM96878.1"/>
    </source>
</evidence>
<reference evidence="2" key="1">
    <citation type="submission" date="2019-12" db="EMBL/GenBank/DDBJ databases">
        <title>Novel species isolated from a subtropical stream in China.</title>
        <authorList>
            <person name="Lu H."/>
        </authorList>
    </citation>
    <scope>NUCLEOTIDE SEQUENCE [LARGE SCALE GENOMIC DNA]</scope>
    <source>
        <strain evidence="2">FT81W</strain>
    </source>
</reference>
<dbReference type="EMBL" id="WWCX01000056">
    <property type="protein sequence ID" value="MYM96878.1"/>
    <property type="molecule type" value="Genomic_DNA"/>
</dbReference>
<proteinExistence type="predicted"/>
<comment type="caution">
    <text evidence="2">The sequence shown here is derived from an EMBL/GenBank/DDBJ whole genome shotgun (WGS) entry which is preliminary data.</text>
</comment>
<evidence type="ECO:0000259" key="1">
    <source>
        <dbReference type="Pfam" id="PF15579"/>
    </source>
</evidence>
<sequence length="252" mass="28185">MKKRPYISHDLEIRFHDDAIGSPSVKFQMDYIFKLLQGTASLDPLLQPDRWFLSTGERDSSYTYHAFDDKGPTTAALAIIQEENKENTAAQSFSLWNGEEEQTTGASISCLFNRQDGVSSSLTIGMDSEPDGFRLGDFTQGVKMLTESAQLYKPLYCSISPGQYDAVFPDRPGVGWMLYLPRLLTIQQVPEARALVPVTGKDEQGKDRQIGTIIVSVTDTPFSDLNPEHVKIANAIEIRLVDQDLLPRYTDL</sequence>
<dbReference type="AlphaFoldDB" id="A0A845GUG8"/>
<gene>
    <name evidence="2" type="ORF">GTP90_23770</name>
</gene>
<dbReference type="InterPro" id="IPR028969">
    <property type="entry name" value="Imm52"/>
</dbReference>
<accession>A0A845GUG8</accession>